<sequence length="151" mass="16325">MPVVGDHHYFFFNSFTLAEIPIQPYPRQPPEVADQVGEFSSAPTYVTATSSCSALIETYNQSRLQAAKDVVQSRELLPMEETGEGGLLPLSLISFCLLPTDKWANGLPARKCLEGSWGVTNPLPEKEKGRAGGPSTSSLVATTPLIGDFCH</sequence>
<organism evidence="1 2">
    <name type="scientific">Apostasia shenzhenica</name>
    <dbReference type="NCBI Taxonomy" id="1088818"/>
    <lineage>
        <taxon>Eukaryota</taxon>
        <taxon>Viridiplantae</taxon>
        <taxon>Streptophyta</taxon>
        <taxon>Embryophyta</taxon>
        <taxon>Tracheophyta</taxon>
        <taxon>Spermatophyta</taxon>
        <taxon>Magnoliopsida</taxon>
        <taxon>Liliopsida</taxon>
        <taxon>Asparagales</taxon>
        <taxon>Orchidaceae</taxon>
        <taxon>Apostasioideae</taxon>
        <taxon>Apostasia</taxon>
    </lineage>
</organism>
<keyword evidence="2" id="KW-1185">Reference proteome</keyword>
<evidence type="ECO:0000313" key="1">
    <source>
        <dbReference type="EMBL" id="PKA46687.1"/>
    </source>
</evidence>
<proteinExistence type="predicted"/>
<dbReference type="AlphaFoldDB" id="A0A2H9ZTS2"/>
<protein>
    <submittedName>
        <fullName evidence="1">Uncharacterized protein</fullName>
    </submittedName>
</protein>
<dbReference type="OrthoDB" id="1432457at2759"/>
<dbReference type="Proteomes" id="UP000236161">
    <property type="component" value="Unassembled WGS sequence"/>
</dbReference>
<gene>
    <name evidence="1" type="ORF">AXF42_Ash019670</name>
</gene>
<reference evidence="1 2" key="1">
    <citation type="journal article" date="2017" name="Nature">
        <title>The Apostasia genome and the evolution of orchids.</title>
        <authorList>
            <person name="Zhang G.Q."/>
            <person name="Liu K.W."/>
            <person name="Li Z."/>
            <person name="Lohaus R."/>
            <person name="Hsiao Y.Y."/>
            <person name="Niu S.C."/>
            <person name="Wang J.Y."/>
            <person name="Lin Y.C."/>
            <person name="Xu Q."/>
            <person name="Chen L.J."/>
            <person name="Yoshida K."/>
            <person name="Fujiwara S."/>
            <person name="Wang Z.W."/>
            <person name="Zhang Y.Q."/>
            <person name="Mitsuda N."/>
            <person name="Wang M."/>
            <person name="Liu G.H."/>
            <person name="Pecoraro L."/>
            <person name="Huang H.X."/>
            <person name="Xiao X.J."/>
            <person name="Lin M."/>
            <person name="Wu X.Y."/>
            <person name="Wu W.L."/>
            <person name="Chen Y.Y."/>
            <person name="Chang S.B."/>
            <person name="Sakamoto S."/>
            <person name="Ohme-Takagi M."/>
            <person name="Yagi M."/>
            <person name="Zeng S.J."/>
            <person name="Shen C.Y."/>
            <person name="Yeh C.M."/>
            <person name="Luo Y.B."/>
            <person name="Tsai W.C."/>
            <person name="Van de Peer Y."/>
            <person name="Liu Z.J."/>
        </authorList>
    </citation>
    <scope>NUCLEOTIDE SEQUENCE [LARGE SCALE GENOMIC DNA]</scope>
    <source>
        <strain evidence="2">cv. Shenzhen</strain>
        <tissue evidence="1">Stem</tissue>
    </source>
</reference>
<name>A0A2H9ZTS2_9ASPA</name>
<evidence type="ECO:0000313" key="2">
    <source>
        <dbReference type="Proteomes" id="UP000236161"/>
    </source>
</evidence>
<accession>A0A2H9ZTS2</accession>
<dbReference type="EMBL" id="KZ454055">
    <property type="protein sequence ID" value="PKA46687.1"/>
    <property type="molecule type" value="Genomic_DNA"/>
</dbReference>